<dbReference type="SUPFAM" id="SSF46458">
    <property type="entry name" value="Globin-like"/>
    <property type="match status" value="1"/>
</dbReference>
<comment type="similarity">
    <text evidence="5">Belongs to the truncated hemoglobin family. Group II subfamily.</text>
</comment>
<dbReference type="InterPro" id="IPR001486">
    <property type="entry name" value="Hemoglobin_trunc"/>
</dbReference>
<evidence type="ECO:0000256" key="4">
    <source>
        <dbReference type="ARBA" id="ARBA00023004"/>
    </source>
</evidence>
<dbReference type="Gene3D" id="1.10.490.10">
    <property type="entry name" value="Globins"/>
    <property type="match status" value="1"/>
</dbReference>
<evidence type="ECO:0000256" key="5">
    <source>
        <dbReference type="ARBA" id="ARBA00034496"/>
    </source>
</evidence>
<sequence length="131" mass="14800">MSIRSTVEDIGGETSLRTLVERFYDIIESDPASAHLLTLHLRGHGMAHARTEQFDFLCGFLGGRRYYAERHGHMDVREVHAHVPIRREDADQWLACLDKAMRDCNMVGEAADHMRAALGRVALVLVNVESE</sequence>
<dbReference type="InterPro" id="IPR012292">
    <property type="entry name" value="Globin/Proto"/>
</dbReference>
<dbReference type="InterPro" id="IPR009050">
    <property type="entry name" value="Globin-like_sf"/>
</dbReference>
<evidence type="ECO:0008006" key="7">
    <source>
        <dbReference type="Google" id="ProtNLM"/>
    </source>
</evidence>
<keyword evidence="2" id="KW-0349">Heme</keyword>
<dbReference type="InterPro" id="IPR044203">
    <property type="entry name" value="GlbO/GLB3-like"/>
</dbReference>
<keyword evidence="1" id="KW-0813">Transport</keyword>
<dbReference type="GO" id="GO:0046872">
    <property type="term" value="F:metal ion binding"/>
    <property type="evidence" value="ECO:0007669"/>
    <property type="project" value="UniProtKB-KW"/>
</dbReference>
<dbReference type="EMBL" id="LAZR01000266">
    <property type="protein sequence ID" value="KKN78212.1"/>
    <property type="molecule type" value="Genomic_DNA"/>
</dbReference>
<organism evidence="6">
    <name type="scientific">marine sediment metagenome</name>
    <dbReference type="NCBI Taxonomy" id="412755"/>
    <lineage>
        <taxon>unclassified sequences</taxon>
        <taxon>metagenomes</taxon>
        <taxon>ecological metagenomes</taxon>
    </lineage>
</organism>
<keyword evidence="3" id="KW-0479">Metal-binding</keyword>
<dbReference type="GO" id="GO:0020037">
    <property type="term" value="F:heme binding"/>
    <property type="evidence" value="ECO:0007669"/>
    <property type="project" value="InterPro"/>
</dbReference>
<evidence type="ECO:0000256" key="1">
    <source>
        <dbReference type="ARBA" id="ARBA00022448"/>
    </source>
</evidence>
<comment type="caution">
    <text evidence="6">The sequence shown here is derived from an EMBL/GenBank/DDBJ whole genome shotgun (WGS) entry which is preliminary data.</text>
</comment>
<reference evidence="6" key="1">
    <citation type="journal article" date="2015" name="Nature">
        <title>Complex archaea that bridge the gap between prokaryotes and eukaryotes.</title>
        <authorList>
            <person name="Spang A."/>
            <person name="Saw J.H."/>
            <person name="Jorgensen S.L."/>
            <person name="Zaremba-Niedzwiedzka K."/>
            <person name="Martijn J."/>
            <person name="Lind A.E."/>
            <person name="van Eijk R."/>
            <person name="Schleper C."/>
            <person name="Guy L."/>
            <person name="Ettema T.J."/>
        </authorList>
    </citation>
    <scope>NUCLEOTIDE SEQUENCE</scope>
</reference>
<evidence type="ECO:0000313" key="6">
    <source>
        <dbReference type="EMBL" id="KKN78212.1"/>
    </source>
</evidence>
<dbReference type="GO" id="GO:0005344">
    <property type="term" value="F:oxygen carrier activity"/>
    <property type="evidence" value="ECO:0007669"/>
    <property type="project" value="InterPro"/>
</dbReference>
<dbReference type="CDD" id="cd14773">
    <property type="entry name" value="TrHb2_PhHbO-like_O"/>
    <property type="match status" value="1"/>
</dbReference>
<proteinExistence type="inferred from homology"/>
<dbReference type="GO" id="GO:0019825">
    <property type="term" value="F:oxygen binding"/>
    <property type="evidence" value="ECO:0007669"/>
    <property type="project" value="InterPro"/>
</dbReference>
<evidence type="ECO:0000256" key="3">
    <source>
        <dbReference type="ARBA" id="ARBA00022723"/>
    </source>
</evidence>
<gene>
    <name evidence="6" type="ORF">LCGC14_0352120</name>
</gene>
<evidence type="ECO:0000256" key="2">
    <source>
        <dbReference type="ARBA" id="ARBA00022617"/>
    </source>
</evidence>
<dbReference type="PANTHER" id="PTHR47366">
    <property type="entry name" value="TWO-ON-TWO HEMOGLOBIN-3"/>
    <property type="match status" value="1"/>
</dbReference>
<dbReference type="Pfam" id="PF01152">
    <property type="entry name" value="Bac_globin"/>
    <property type="match status" value="1"/>
</dbReference>
<keyword evidence="4" id="KW-0408">Iron</keyword>
<accession>A0A0F9TTC3</accession>
<protein>
    <recommendedName>
        <fullName evidence="7">Cyanoglobin</fullName>
    </recommendedName>
</protein>
<dbReference type="PANTHER" id="PTHR47366:SF1">
    <property type="entry name" value="TWO-ON-TWO HEMOGLOBIN-3"/>
    <property type="match status" value="1"/>
</dbReference>
<dbReference type="AlphaFoldDB" id="A0A0F9TTC3"/>
<name>A0A0F9TTC3_9ZZZZ</name>